<evidence type="ECO:0000259" key="7">
    <source>
        <dbReference type="Pfam" id="PF24034"/>
    </source>
</evidence>
<dbReference type="InterPro" id="IPR053180">
    <property type="entry name" value="Ca-binding_acidic-repeat"/>
</dbReference>
<dbReference type="Gene3D" id="1.10.10.10">
    <property type="entry name" value="Winged helix-like DNA-binding domain superfamily/Winged helix DNA-binding domain"/>
    <property type="match status" value="1"/>
</dbReference>
<feature type="transmembrane region" description="Helical" evidence="6">
    <location>
        <begin position="343"/>
        <end position="370"/>
    </location>
</feature>
<keyword evidence="6" id="KW-0812">Transmembrane</keyword>
<dbReference type="SUPFAM" id="SSF103647">
    <property type="entry name" value="TSP type-3 repeat"/>
    <property type="match status" value="2"/>
</dbReference>
<evidence type="ECO:0000313" key="9">
    <source>
        <dbReference type="Proteomes" id="UP001597119"/>
    </source>
</evidence>
<feature type="region of interest" description="Disordered" evidence="5">
    <location>
        <begin position="377"/>
        <end position="399"/>
    </location>
</feature>
<sequence length="475" mass="50121">MILATVALVGTAPAASGSVVDAGPNVTLSGAGVIAADGNQTLIATWQPTTVELSVDVPSTPTTVCLRVNTSSRSRFLSCQRLVSPGVNQSVAFSVSEWPANRSGRATLVATRSRNGTVQSRTTSSVFLFSPDGDWDDDGLDNRRERELGTKLFVADTDRDGLADGREQRTYRTDPNATDTDGDGLADGVEVNRYGTNPKQADTDGDGLADGTEVTTYGTDPTDPDTDDDGVGDSVEVNRYGTNPTKADTDEDGLADGPEVNVHNTDPLRRDTDGDGLDDGPEVNEYGTDPTAADTDGDGFADGPEVNRYGTNPTRPNAAVDGRPEPRSQTPAENALPTELLPAWVPVSGLTLFAGLLVVGFLAGVGAVLWRARHASPAVAPRSRQANGEAVPTDPAGESLGHPDAWRVIRLLEAHGGRLPQSEIVARTDWSKSKVSRVLSAMAEADQIRKIRLGRENLVARPGDEPDSARGPFEE</sequence>
<feature type="compositionally biased region" description="Acidic residues" evidence="5">
    <location>
        <begin position="222"/>
        <end position="231"/>
    </location>
</feature>
<keyword evidence="6" id="KW-1133">Transmembrane helix</keyword>
<keyword evidence="2" id="KW-0964">Secreted</keyword>
<dbReference type="InterPro" id="IPR036388">
    <property type="entry name" value="WH-like_DNA-bd_sf"/>
</dbReference>
<accession>A0ABD6C8W0</accession>
<evidence type="ECO:0000256" key="2">
    <source>
        <dbReference type="ARBA" id="ARBA00022525"/>
    </source>
</evidence>
<feature type="domain" description="DUF7343" evidence="7">
    <location>
        <begin position="404"/>
        <end position="461"/>
    </location>
</feature>
<evidence type="ECO:0000313" key="8">
    <source>
        <dbReference type="EMBL" id="MFD1586783.1"/>
    </source>
</evidence>
<dbReference type="RefSeq" id="WP_247376029.1">
    <property type="nucleotide sequence ID" value="NZ_JALLGV010000001.1"/>
</dbReference>
<dbReference type="InterPro" id="IPR036390">
    <property type="entry name" value="WH_DNA-bd_sf"/>
</dbReference>
<keyword evidence="3" id="KW-0732">Signal</keyword>
<dbReference type="PANTHER" id="PTHR37467">
    <property type="entry name" value="EXPORTED CALCIUM-BINDING GLYCOPROTEIN-RELATED"/>
    <property type="match status" value="1"/>
</dbReference>
<dbReference type="InterPro" id="IPR059100">
    <property type="entry name" value="TSP3_bac"/>
</dbReference>
<reference evidence="8 9" key="1">
    <citation type="journal article" date="2019" name="Int. J. Syst. Evol. Microbiol.">
        <title>The Global Catalogue of Microorganisms (GCM) 10K type strain sequencing project: providing services to taxonomists for standard genome sequencing and annotation.</title>
        <authorList>
            <consortium name="The Broad Institute Genomics Platform"/>
            <consortium name="The Broad Institute Genome Sequencing Center for Infectious Disease"/>
            <person name="Wu L."/>
            <person name="Ma J."/>
        </authorList>
    </citation>
    <scope>NUCLEOTIDE SEQUENCE [LARGE SCALE GENOMIC DNA]</scope>
    <source>
        <strain evidence="8 9">CGMCC 1.12125</strain>
    </source>
</reference>
<dbReference type="InterPro" id="IPR055767">
    <property type="entry name" value="DUF7343"/>
</dbReference>
<comment type="caution">
    <text evidence="8">The sequence shown here is derived from an EMBL/GenBank/DDBJ whole genome shotgun (WGS) entry which is preliminary data.</text>
</comment>
<feature type="region of interest" description="Disordered" evidence="5">
    <location>
        <begin position="159"/>
        <end position="332"/>
    </location>
</feature>
<dbReference type="EMBL" id="JBHUDJ010000003">
    <property type="protein sequence ID" value="MFD1586783.1"/>
    <property type="molecule type" value="Genomic_DNA"/>
</dbReference>
<evidence type="ECO:0000256" key="4">
    <source>
        <dbReference type="ARBA" id="ARBA00022837"/>
    </source>
</evidence>
<dbReference type="Gene3D" id="4.10.1080.10">
    <property type="entry name" value="TSP type-3 repeat"/>
    <property type="match status" value="1"/>
</dbReference>
<proteinExistence type="predicted"/>
<evidence type="ECO:0000256" key="6">
    <source>
        <dbReference type="SAM" id="Phobius"/>
    </source>
</evidence>
<evidence type="ECO:0000256" key="3">
    <source>
        <dbReference type="ARBA" id="ARBA00022729"/>
    </source>
</evidence>
<dbReference type="Proteomes" id="UP001597119">
    <property type="component" value="Unassembled WGS sequence"/>
</dbReference>
<keyword evidence="9" id="KW-1185">Reference proteome</keyword>
<feature type="compositionally biased region" description="Basic and acidic residues" evidence="5">
    <location>
        <begin position="159"/>
        <end position="172"/>
    </location>
</feature>
<protein>
    <submittedName>
        <fullName evidence="8">Helix-turn-helix domain-containing protein</fullName>
    </submittedName>
</protein>
<keyword evidence="4" id="KW-0106">Calcium</keyword>
<dbReference type="SUPFAM" id="SSF46785">
    <property type="entry name" value="Winged helix' DNA-binding domain"/>
    <property type="match status" value="1"/>
</dbReference>
<evidence type="ECO:0000256" key="5">
    <source>
        <dbReference type="SAM" id="MobiDB-lite"/>
    </source>
</evidence>
<organism evidence="8 9">
    <name type="scientific">Halorientalis brevis</name>
    <dbReference type="NCBI Taxonomy" id="1126241"/>
    <lineage>
        <taxon>Archaea</taxon>
        <taxon>Methanobacteriati</taxon>
        <taxon>Methanobacteriota</taxon>
        <taxon>Stenosarchaea group</taxon>
        <taxon>Halobacteria</taxon>
        <taxon>Halobacteriales</taxon>
        <taxon>Haloarculaceae</taxon>
        <taxon>Halorientalis</taxon>
    </lineage>
</organism>
<dbReference type="Pfam" id="PF18884">
    <property type="entry name" value="TSP3_bac"/>
    <property type="match status" value="7"/>
</dbReference>
<dbReference type="AlphaFoldDB" id="A0ABD6C8W0"/>
<dbReference type="PANTHER" id="PTHR37467:SF1">
    <property type="entry name" value="EXPORTED CALCIUM-BINDING GLYCOPROTEIN"/>
    <property type="match status" value="1"/>
</dbReference>
<name>A0ABD6C8W0_9EURY</name>
<evidence type="ECO:0000256" key="1">
    <source>
        <dbReference type="ARBA" id="ARBA00004613"/>
    </source>
</evidence>
<comment type="subcellular location">
    <subcellularLocation>
        <location evidence="1">Secreted</location>
    </subcellularLocation>
</comment>
<dbReference type="InterPro" id="IPR028974">
    <property type="entry name" value="TSP_type-3_rpt"/>
</dbReference>
<keyword evidence="6" id="KW-0472">Membrane</keyword>
<dbReference type="Pfam" id="PF24034">
    <property type="entry name" value="DUF7343"/>
    <property type="match status" value="1"/>
</dbReference>
<feature type="compositionally biased region" description="Low complexity" evidence="5">
    <location>
        <begin position="209"/>
        <end position="221"/>
    </location>
</feature>
<gene>
    <name evidence="8" type="ORF">ACFR9U_07300</name>
</gene>